<feature type="transmembrane region" description="Helical" evidence="2">
    <location>
        <begin position="446"/>
        <end position="471"/>
    </location>
</feature>
<feature type="transmembrane region" description="Helical" evidence="2">
    <location>
        <begin position="532"/>
        <end position="553"/>
    </location>
</feature>
<proteinExistence type="predicted"/>
<feature type="transmembrane region" description="Helical" evidence="2">
    <location>
        <begin position="186"/>
        <end position="207"/>
    </location>
</feature>
<sequence length="603" mass="68357">MRLIGFLSLGDFLLAIGELPYVIYLTVNWHPHLMDYDPLFIMISAQPLPLQLKISAITTVGIALGRNIALFVPSLYRSMDQGDFSNAVILTALVFAAFDDFLYWYTTKLEHHHNCGTIGCFVSDQFRYYWGISNMVLGFIAVMLSITIFYKLRIVSKQKGPEHAQQGPNKYAAANRTSTGVLISSLLFLTIPSVCVGIVELTGFSIFKLVGPFYSACLILSHSPLQMFIIKTERVEIKPYINIMSQPGNFLIWIDIAHAVPQVGFFASMGLGAILLFLNFAGAQKMFGSYKYIISTFTLLGMMFATMEIIIYPNVHNFKAGFIFFTFAEPLGVKDLAYRKVFLASYTFFYSATVALLSVQFIYRYWAVFNVDKLRYFSGFYWVIWIVYCTIFGLQYALGACLFLELDPVSTEYFREEMMKRYETNISTLPAMSLVAYNPTDGSTRWWNLGGIANICYIVNVQYGIMIYCGWSMHTRMEEKIRNFSEILKKHHKQFFKTLVLQITAPTLILFIPISFINFVPVFNLNISLPSGALLCCFTLYPAMDSLIVMSVVSEYRKTAEKVYLAFRNFANEISGLKRTSSVGATSTSRPITASRPDQTANI</sequence>
<evidence type="ECO:0000313" key="4">
    <source>
        <dbReference type="Proteomes" id="UP000008549"/>
    </source>
</evidence>
<dbReference type="HOGENOM" id="CLU_452872_0_0_1"/>
<dbReference type="GeneID" id="8578100"/>
<organism evidence="3 4">
    <name type="scientific">Caenorhabditis briggsae</name>
    <dbReference type="NCBI Taxonomy" id="6238"/>
    <lineage>
        <taxon>Eukaryota</taxon>
        <taxon>Metazoa</taxon>
        <taxon>Ecdysozoa</taxon>
        <taxon>Nematoda</taxon>
        <taxon>Chromadorea</taxon>
        <taxon>Rhabditida</taxon>
        <taxon>Rhabditina</taxon>
        <taxon>Rhabditomorpha</taxon>
        <taxon>Rhabditoidea</taxon>
        <taxon>Rhabditidae</taxon>
        <taxon>Peloderinae</taxon>
        <taxon>Caenorhabditis</taxon>
    </lineage>
</organism>
<dbReference type="InterPro" id="IPR019420">
    <property type="entry name" value="7TM_GPCR_serpentine_rcpt_Srbc"/>
</dbReference>
<dbReference type="InterPro" id="IPR019428">
    <property type="entry name" value="7TM_GPCR_serpentine_rcpt_Str"/>
</dbReference>
<feature type="transmembrane region" description="Helical" evidence="2">
    <location>
        <begin position="290"/>
        <end position="312"/>
    </location>
</feature>
<dbReference type="KEGG" id="cbr:CBG_01350"/>
<evidence type="ECO:0000256" key="2">
    <source>
        <dbReference type="SAM" id="Phobius"/>
    </source>
</evidence>
<feature type="region of interest" description="Disordered" evidence="1">
    <location>
        <begin position="582"/>
        <end position="603"/>
    </location>
</feature>
<dbReference type="EMBL" id="HE601256">
    <property type="protein sequence ID" value="CAP22633.2"/>
    <property type="molecule type" value="Genomic_DNA"/>
</dbReference>
<dbReference type="WormBase" id="CBG01350">
    <property type="protein sequence ID" value="CBP48079"/>
    <property type="gene ID" value="WBGene00024603"/>
</dbReference>
<keyword evidence="2" id="KW-0812">Transmembrane</keyword>
<dbReference type="Proteomes" id="UP000008549">
    <property type="component" value="Unassembled WGS sequence"/>
</dbReference>
<keyword evidence="4" id="KW-1185">Reference proteome</keyword>
<dbReference type="Gene3D" id="1.20.1070.10">
    <property type="entry name" value="Rhodopsin 7-helix transmembrane proteins"/>
    <property type="match status" value="1"/>
</dbReference>
<protein>
    <submittedName>
        <fullName evidence="3">Protein CBG01350</fullName>
    </submittedName>
</protein>
<dbReference type="RefSeq" id="XP_045091816.1">
    <property type="nucleotide sequence ID" value="XM_045236894.1"/>
</dbReference>
<gene>
    <name evidence="3 5" type="ORF">CBG01350</name>
    <name evidence="3" type="ORF">CBG_01350</name>
</gene>
<accession>A8WQ75</accession>
<dbReference type="eggNOG" id="ENOG502T4T8">
    <property type="taxonomic scope" value="Eukaryota"/>
</dbReference>
<dbReference type="Pfam" id="PF10316">
    <property type="entry name" value="7TM_GPCR_Srbc"/>
    <property type="match status" value="1"/>
</dbReference>
<dbReference type="InParanoid" id="A8WQ75"/>
<evidence type="ECO:0000313" key="5">
    <source>
        <dbReference type="WormBase" id="CBG01350"/>
    </source>
</evidence>
<name>A8WQ75_CAEBR</name>
<dbReference type="PANTHER" id="PTHR46000">
    <property type="entry name" value="SEVEN TM RECEPTOR-RELATED"/>
    <property type="match status" value="1"/>
</dbReference>
<dbReference type="Pfam" id="PF10326">
    <property type="entry name" value="7TM_GPCR_Str"/>
    <property type="match status" value="1"/>
</dbReference>
<evidence type="ECO:0000256" key="1">
    <source>
        <dbReference type="SAM" id="MobiDB-lite"/>
    </source>
</evidence>
<feature type="transmembrane region" description="Helical" evidence="2">
    <location>
        <begin position="499"/>
        <end position="520"/>
    </location>
</feature>
<feature type="transmembrane region" description="Helical" evidence="2">
    <location>
        <begin position="12"/>
        <end position="30"/>
    </location>
</feature>
<feature type="transmembrane region" description="Helical" evidence="2">
    <location>
        <begin position="50"/>
        <end position="72"/>
    </location>
</feature>
<feature type="transmembrane region" description="Helical" evidence="2">
    <location>
        <begin position="126"/>
        <end position="150"/>
    </location>
</feature>
<dbReference type="PANTHER" id="PTHR46000:SF9">
    <property type="entry name" value="SEVEN TM RECEPTOR"/>
    <property type="match status" value="1"/>
</dbReference>
<keyword evidence="2" id="KW-1133">Transmembrane helix</keyword>
<dbReference type="AlphaFoldDB" id="A8WQ75"/>
<feature type="transmembrane region" description="Helical" evidence="2">
    <location>
        <begin position="250"/>
        <end position="278"/>
    </location>
</feature>
<feature type="transmembrane region" description="Helical" evidence="2">
    <location>
        <begin position="341"/>
        <end position="362"/>
    </location>
</feature>
<feature type="transmembrane region" description="Helical" evidence="2">
    <location>
        <begin position="382"/>
        <end position="404"/>
    </location>
</feature>
<evidence type="ECO:0000313" key="3">
    <source>
        <dbReference type="EMBL" id="CAP22633.2"/>
    </source>
</evidence>
<keyword evidence="2" id="KW-0472">Membrane</keyword>
<dbReference type="SUPFAM" id="SSF81321">
    <property type="entry name" value="Family A G protein-coupled receptor-like"/>
    <property type="match status" value="1"/>
</dbReference>
<reference evidence="3 4" key="2">
    <citation type="journal article" date="2011" name="PLoS Genet.">
        <title>Caenorhabditis briggsae recombinant inbred line genotypes reveal inter-strain incompatibility and the evolution of recombination.</title>
        <authorList>
            <person name="Ross J.A."/>
            <person name="Koboldt D.C."/>
            <person name="Staisch J.E."/>
            <person name="Chamberlin H.M."/>
            <person name="Gupta B.P."/>
            <person name="Miller R.D."/>
            <person name="Baird S.E."/>
            <person name="Haag E.S."/>
        </authorList>
    </citation>
    <scope>NUCLEOTIDE SEQUENCE [LARGE SCALE GENOMIC DNA]</scope>
    <source>
        <strain evidence="3 4">AF16</strain>
    </source>
</reference>
<dbReference type="CTD" id="8578100"/>
<reference evidence="3 4" key="1">
    <citation type="journal article" date="2003" name="PLoS Biol.">
        <title>The genome sequence of Caenorhabditis briggsae: a platform for comparative genomics.</title>
        <authorList>
            <person name="Stein L.D."/>
            <person name="Bao Z."/>
            <person name="Blasiar D."/>
            <person name="Blumenthal T."/>
            <person name="Brent M.R."/>
            <person name="Chen N."/>
            <person name="Chinwalla A."/>
            <person name="Clarke L."/>
            <person name="Clee C."/>
            <person name="Coghlan A."/>
            <person name="Coulson A."/>
            <person name="D'Eustachio P."/>
            <person name="Fitch D.H."/>
            <person name="Fulton L.A."/>
            <person name="Fulton R.E."/>
            <person name="Griffiths-Jones S."/>
            <person name="Harris T.W."/>
            <person name="Hillier L.W."/>
            <person name="Kamath R."/>
            <person name="Kuwabara P.E."/>
            <person name="Mardis E.R."/>
            <person name="Marra M.A."/>
            <person name="Miner T.L."/>
            <person name="Minx P."/>
            <person name="Mullikin J.C."/>
            <person name="Plumb R.W."/>
            <person name="Rogers J."/>
            <person name="Schein J.E."/>
            <person name="Sohrmann M."/>
            <person name="Spieth J."/>
            <person name="Stajich J.E."/>
            <person name="Wei C."/>
            <person name="Willey D."/>
            <person name="Wilson R.K."/>
            <person name="Durbin R."/>
            <person name="Waterston R.H."/>
        </authorList>
    </citation>
    <scope>NUCLEOTIDE SEQUENCE [LARGE SCALE GENOMIC DNA]</scope>
    <source>
        <strain evidence="3 4">AF16</strain>
    </source>
</reference>
<feature type="transmembrane region" description="Helical" evidence="2">
    <location>
        <begin position="84"/>
        <end position="106"/>
    </location>
</feature>